<reference evidence="3" key="1">
    <citation type="submission" date="2018-08" db="EMBL/GenBank/DDBJ databases">
        <authorList>
            <person name="Kim S.-J."/>
            <person name="Jung G.-Y."/>
        </authorList>
    </citation>
    <scope>NUCLEOTIDE SEQUENCE [LARGE SCALE GENOMIC DNA]</scope>
    <source>
        <strain evidence="3">GY_H</strain>
    </source>
</reference>
<evidence type="ECO:0000313" key="2">
    <source>
        <dbReference type="EMBL" id="RDV01404.1"/>
    </source>
</evidence>
<protein>
    <submittedName>
        <fullName evidence="2">Aryl-sulfate sulfotransferase</fullName>
    </submittedName>
</protein>
<dbReference type="Proteomes" id="UP000263993">
    <property type="component" value="Unassembled WGS sequence"/>
</dbReference>
<keyword evidence="2" id="KW-0808">Transferase</keyword>
<feature type="domain" description="Ribbon-helix-helix" evidence="1">
    <location>
        <begin position="6"/>
        <end position="68"/>
    </location>
</feature>
<proteinExistence type="predicted"/>
<dbReference type="Pfam" id="PF13467">
    <property type="entry name" value="RHH_4"/>
    <property type="match status" value="1"/>
</dbReference>
<gene>
    <name evidence="2" type="ORF">DXH78_17840</name>
</gene>
<sequence length="86" mass="9403">MNSAITKRSVLINGHKTSISLEDMFWHALKDIAAVQRVSATALLVQINQTRGATNLSSAVRQFVMAYYINLVSDLRKSLTPGARAA</sequence>
<evidence type="ECO:0000259" key="1">
    <source>
        <dbReference type="Pfam" id="PF13467"/>
    </source>
</evidence>
<dbReference type="Gene3D" id="1.10.3990.20">
    <property type="entry name" value="protein bp1543"/>
    <property type="match status" value="1"/>
</dbReference>
<accession>A0A371B1L2</accession>
<dbReference type="EMBL" id="QRGO01000003">
    <property type="protein sequence ID" value="RDV01404.1"/>
    <property type="molecule type" value="Genomic_DNA"/>
</dbReference>
<name>A0A371B1L2_9BRAD</name>
<dbReference type="GO" id="GO:0016740">
    <property type="term" value="F:transferase activity"/>
    <property type="evidence" value="ECO:0007669"/>
    <property type="project" value="UniProtKB-KW"/>
</dbReference>
<organism evidence="2 3">
    <name type="scientific">Undibacter mobilis</name>
    <dbReference type="NCBI Taxonomy" id="2292256"/>
    <lineage>
        <taxon>Bacteria</taxon>
        <taxon>Pseudomonadati</taxon>
        <taxon>Pseudomonadota</taxon>
        <taxon>Alphaproteobacteria</taxon>
        <taxon>Hyphomicrobiales</taxon>
        <taxon>Nitrobacteraceae</taxon>
        <taxon>Undibacter</taxon>
    </lineage>
</organism>
<dbReference type="InterPro" id="IPR027373">
    <property type="entry name" value="RHH_dom"/>
</dbReference>
<comment type="caution">
    <text evidence="2">The sequence shown here is derived from an EMBL/GenBank/DDBJ whole genome shotgun (WGS) entry which is preliminary data.</text>
</comment>
<keyword evidence="3" id="KW-1185">Reference proteome</keyword>
<evidence type="ECO:0000313" key="3">
    <source>
        <dbReference type="Proteomes" id="UP000263993"/>
    </source>
</evidence>
<dbReference type="InterPro" id="IPR038268">
    <property type="entry name" value="RHH_sf"/>
</dbReference>
<dbReference type="AlphaFoldDB" id="A0A371B1L2"/>
<dbReference type="OrthoDB" id="5458732at2"/>